<dbReference type="EMBL" id="MOAY01000081">
    <property type="protein sequence ID" value="ROM33953.1"/>
    <property type="molecule type" value="Genomic_DNA"/>
</dbReference>
<dbReference type="Pfam" id="PF01636">
    <property type="entry name" value="APH"/>
    <property type="match status" value="1"/>
</dbReference>
<accession>A0A423ERQ0</accession>
<evidence type="ECO:0000259" key="1">
    <source>
        <dbReference type="Pfam" id="PF01636"/>
    </source>
</evidence>
<evidence type="ECO:0000313" key="3">
    <source>
        <dbReference type="Proteomes" id="UP000284656"/>
    </source>
</evidence>
<name>A0A423ERQ0_9PSED</name>
<proteinExistence type="predicted"/>
<dbReference type="AlphaFoldDB" id="A0A423ERQ0"/>
<protein>
    <recommendedName>
        <fullName evidence="1">Aminoglycoside phosphotransferase domain-containing protein</fullName>
    </recommendedName>
</protein>
<feature type="domain" description="Aminoglycoside phosphotransferase" evidence="1">
    <location>
        <begin position="30"/>
        <end position="262"/>
    </location>
</feature>
<dbReference type="RefSeq" id="WP_259740999.1">
    <property type="nucleotide sequence ID" value="NZ_MOAY01000081.1"/>
</dbReference>
<dbReference type="InterPro" id="IPR041726">
    <property type="entry name" value="ACAD10_11_N"/>
</dbReference>
<sequence>MPHSLTLEAFVQGFVRTQSEASAVRIDRLQRLGGGAVQENYALDLLIQGGAYAGLQSWVLRTDSPSSLAISLSRAEEFAVLKCAFNAGAKVPEPLWLHRDEGQLGKDFYLMRRVGGDASGRTLVRTERSPAQRAHLLGQLGASLAALHSVTPPQAGLAFLPAPAVNPALARVIEYRGLLDQMARPQPTLEWGLRWLELNAPQNSPVSLVHGDFRTGNYMVEGDTLTGVLDWEFAAWSASDEDIGWFCARCWRFGAFDKEAGGIGLTDDFLKGYEQVSKRIVDRSTLAYWRIMATLRWALIALLQAERHLSGEQNSLELALTGRMLPEIELDLVDEISAIEEERRHA</sequence>
<dbReference type="Gene3D" id="3.90.1200.10">
    <property type="match status" value="1"/>
</dbReference>
<dbReference type="SUPFAM" id="SSF56112">
    <property type="entry name" value="Protein kinase-like (PK-like)"/>
    <property type="match status" value="1"/>
</dbReference>
<dbReference type="CDD" id="cd05154">
    <property type="entry name" value="ACAD10_11_N-like"/>
    <property type="match status" value="1"/>
</dbReference>
<dbReference type="InterPro" id="IPR002575">
    <property type="entry name" value="Aminoglycoside_PTrfase"/>
</dbReference>
<reference evidence="2 3" key="1">
    <citation type="submission" date="2016-10" db="EMBL/GenBank/DDBJ databases">
        <title>Comparative genome analysis of multiple Pseudomonas spp. focuses on biocontrol and plant growth promoting traits.</title>
        <authorList>
            <person name="Tao X.-Y."/>
            <person name="Taylor C.G."/>
        </authorList>
    </citation>
    <scope>NUCLEOTIDE SEQUENCE [LARGE SCALE GENOMIC DNA]</scope>
    <source>
        <strain evidence="2 3">29G9</strain>
    </source>
</reference>
<comment type="caution">
    <text evidence="2">The sequence shown here is derived from an EMBL/GenBank/DDBJ whole genome shotgun (WGS) entry which is preliminary data.</text>
</comment>
<evidence type="ECO:0000313" key="2">
    <source>
        <dbReference type="EMBL" id="ROM33953.1"/>
    </source>
</evidence>
<dbReference type="Proteomes" id="UP000284656">
    <property type="component" value="Unassembled WGS sequence"/>
</dbReference>
<dbReference type="Gene3D" id="3.30.200.20">
    <property type="entry name" value="Phosphorylase Kinase, domain 1"/>
    <property type="match status" value="1"/>
</dbReference>
<dbReference type="PANTHER" id="PTHR21310:SF57">
    <property type="entry name" value="BLR2944 PROTEIN"/>
    <property type="match status" value="1"/>
</dbReference>
<organism evidence="2 3">
    <name type="scientific">Pseudomonas poae</name>
    <dbReference type="NCBI Taxonomy" id="200451"/>
    <lineage>
        <taxon>Bacteria</taxon>
        <taxon>Pseudomonadati</taxon>
        <taxon>Pseudomonadota</taxon>
        <taxon>Gammaproteobacteria</taxon>
        <taxon>Pseudomonadales</taxon>
        <taxon>Pseudomonadaceae</taxon>
        <taxon>Pseudomonas</taxon>
    </lineage>
</organism>
<dbReference type="InterPro" id="IPR011009">
    <property type="entry name" value="Kinase-like_dom_sf"/>
</dbReference>
<dbReference type="InterPro" id="IPR051678">
    <property type="entry name" value="AGP_Transferase"/>
</dbReference>
<gene>
    <name evidence="2" type="ORF">BK648_24655</name>
</gene>
<dbReference type="PANTHER" id="PTHR21310">
    <property type="entry name" value="AMINOGLYCOSIDE PHOSPHOTRANSFERASE-RELATED-RELATED"/>
    <property type="match status" value="1"/>
</dbReference>